<evidence type="ECO:0000313" key="1">
    <source>
        <dbReference type="EMBL" id="CAG8622099.1"/>
    </source>
</evidence>
<name>A0ACA9MY96_9GLOM</name>
<reference evidence="1" key="1">
    <citation type="submission" date="2021-06" db="EMBL/GenBank/DDBJ databases">
        <authorList>
            <person name="Kallberg Y."/>
            <person name="Tangrot J."/>
            <person name="Rosling A."/>
        </authorList>
    </citation>
    <scope>NUCLEOTIDE SEQUENCE</scope>
    <source>
        <strain evidence="1">MA461A</strain>
    </source>
</reference>
<protein>
    <submittedName>
        <fullName evidence="1">24779_t:CDS:1</fullName>
    </submittedName>
</protein>
<evidence type="ECO:0000313" key="2">
    <source>
        <dbReference type="Proteomes" id="UP000789920"/>
    </source>
</evidence>
<gene>
    <name evidence="1" type="ORF">RPERSI_LOCUS6755</name>
</gene>
<accession>A0ACA9MY96</accession>
<dbReference type="EMBL" id="CAJVQC010010922">
    <property type="protein sequence ID" value="CAG8622099.1"/>
    <property type="molecule type" value="Genomic_DNA"/>
</dbReference>
<organism evidence="1 2">
    <name type="scientific">Racocetra persica</name>
    <dbReference type="NCBI Taxonomy" id="160502"/>
    <lineage>
        <taxon>Eukaryota</taxon>
        <taxon>Fungi</taxon>
        <taxon>Fungi incertae sedis</taxon>
        <taxon>Mucoromycota</taxon>
        <taxon>Glomeromycotina</taxon>
        <taxon>Glomeromycetes</taxon>
        <taxon>Diversisporales</taxon>
        <taxon>Gigasporaceae</taxon>
        <taxon>Racocetra</taxon>
    </lineage>
</organism>
<keyword evidence="2" id="KW-1185">Reference proteome</keyword>
<dbReference type="Proteomes" id="UP000789920">
    <property type="component" value="Unassembled WGS sequence"/>
</dbReference>
<sequence>IKFTDEGKVVVTISVQLQDVIDEDKDKSTYSQTTKKGNLLIELFDTGIGMEPGYIDHAWQSYSQGDMSITKAQDGTGLGLSICKNLVEINGGEIKVESQLRKGSKFWFTWNVELLSITPSLSSNTIHFDQISYILPNFIKQKRMLIIHPLEDARNSLLNYLKVIEKVDAFNTFDKENELAEKLIGKVGGTTSILHTPITWTKLINLFRCMEGNYSTIDKNNKNLQVNENILKRVADYRFCKSEYADQDLYKGIIECDSKINKCILCVDDNSISLENTLQKVSQLGYSAISATNGLDAVKLIDSKSKLLSDTYSTSFEVSQTIRAMNPPISNIPIIILTALPVEEIRNKCIESGINDYLAKPLKIEELENVLTKWIDKN</sequence>
<proteinExistence type="predicted"/>
<feature type="non-terminal residue" evidence="1">
    <location>
        <position position="1"/>
    </location>
</feature>
<comment type="caution">
    <text evidence="1">The sequence shown here is derived from an EMBL/GenBank/DDBJ whole genome shotgun (WGS) entry which is preliminary data.</text>
</comment>